<evidence type="ECO:0000256" key="1">
    <source>
        <dbReference type="SAM" id="SignalP"/>
    </source>
</evidence>
<evidence type="ECO:0000313" key="2">
    <source>
        <dbReference type="Proteomes" id="UP000095280"/>
    </source>
</evidence>
<feature type="chain" id="PRO_5009318725" evidence="1">
    <location>
        <begin position="17"/>
        <end position="127"/>
    </location>
</feature>
<name>A0A1I8FL42_9PLAT</name>
<dbReference type="Proteomes" id="UP000095280">
    <property type="component" value="Unplaced"/>
</dbReference>
<dbReference type="AlphaFoldDB" id="A0A1I8FL42"/>
<keyword evidence="2" id="KW-1185">Reference proteome</keyword>
<feature type="signal peptide" evidence="1">
    <location>
        <begin position="1"/>
        <end position="16"/>
    </location>
</feature>
<protein>
    <submittedName>
        <fullName evidence="3">Tetraspanin</fullName>
    </submittedName>
</protein>
<proteinExistence type="predicted"/>
<evidence type="ECO:0000313" key="3">
    <source>
        <dbReference type="WBParaSite" id="maker-unitig_37434-snap-gene-0.4-mRNA-1"/>
    </source>
</evidence>
<keyword evidence="1" id="KW-0732">Signal</keyword>
<organism evidence="2 3">
    <name type="scientific">Macrostomum lignano</name>
    <dbReference type="NCBI Taxonomy" id="282301"/>
    <lineage>
        <taxon>Eukaryota</taxon>
        <taxon>Metazoa</taxon>
        <taxon>Spiralia</taxon>
        <taxon>Lophotrochozoa</taxon>
        <taxon>Platyhelminthes</taxon>
        <taxon>Rhabditophora</taxon>
        <taxon>Macrostomorpha</taxon>
        <taxon>Macrostomida</taxon>
        <taxon>Macrostomidae</taxon>
        <taxon>Macrostomum</taxon>
    </lineage>
</organism>
<sequence length="127" mass="13948">HLVLLALLLMASPVGCVISGSQCQSFTCCGWSGRVGSRNIFLETPWFRRQGSGNSATHKLFYYPESCCNPADCIDLFIEACHTGFRTATGVSVMLMTFQLICLVFDSIAISAFSSLDNRVYDKGQFV</sequence>
<accession>A0A1I8FL42</accession>
<dbReference type="WBParaSite" id="maker-unitig_37434-snap-gene-0.4-mRNA-1">
    <property type="protein sequence ID" value="maker-unitig_37434-snap-gene-0.4-mRNA-1"/>
    <property type="gene ID" value="maker-unitig_37434-snap-gene-0.4"/>
</dbReference>
<reference evidence="3" key="1">
    <citation type="submission" date="2016-11" db="UniProtKB">
        <authorList>
            <consortium name="WormBaseParasite"/>
        </authorList>
    </citation>
    <scope>IDENTIFICATION</scope>
</reference>